<keyword evidence="1" id="KW-0433">Leucine-rich repeat</keyword>
<dbReference type="AlphaFoldDB" id="A0A3M7P5X0"/>
<sequence>MLCRHQIQSMDFSFNNLSIVDDQNFGPLSNLNHLNLSHNQISHIGLFAFSVNSHQITRLDLSHNLITDSSLEFLLFSSLINLKWLSMDHNRLTFLSNHFLYNMYNLEYLSIKNNLLKSLDLFYIVNRNNQFVHHIDLSNNFNLKFQVYQRNSEEVVHENNVQTLILSGIDLSHLDLSIFLDNLFDKYKKLKSLNLSSAGIKSIVWSTKWPQTL</sequence>
<dbReference type="PANTHER" id="PTHR24373:SF370">
    <property type="entry name" value="FISH-LIPS, ISOFORM E"/>
    <property type="match status" value="1"/>
</dbReference>
<name>A0A3M7P5X0_BRAPC</name>
<dbReference type="InterPro" id="IPR050328">
    <property type="entry name" value="Dev_Immune_Receptor"/>
</dbReference>
<dbReference type="SUPFAM" id="SSF52047">
    <property type="entry name" value="RNI-like"/>
    <property type="match status" value="1"/>
</dbReference>
<organism evidence="4 5">
    <name type="scientific">Brachionus plicatilis</name>
    <name type="common">Marine rotifer</name>
    <name type="synonym">Brachionus muelleri</name>
    <dbReference type="NCBI Taxonomy" id="10195"/>
    <lineage>
        <taxon>Eukaryota</taxon>
        <taxon>Metazoa</taxon>
        <taxon>Spiralia</taxon>
        <taxon>Gnathifera</taxon>
        <taxon>Rotifera</taxon>
        <taxon>Eurotatoria</taxon>
        <taxon>Monogononta</taxon>
        <taxon>Pseudotrocha</taxon>
        <taxon>Ploima</taxon>
        <taxon>Brachionidae</taxon>
        <taxon>Brachionus</taxon>
    </lineage>
</organism>
<dbReference type="SMART" id="SM00369">
    <property type="entry name" value="LRR_TYP"/>
    <property type="match status" value="3"/>
</dbReference>
<dbReference type="Pfam" id="PF13855">
    <property type="entry name" value="LRR_8"/>
    <property type="match status" value="2"/>
</dbReference>
<dbReference type="OrthoDB" id="2015831at2759"/>
<evidence type="ECO:0000313" key="5">
    <source>
        <dbReference type="Proteomes" id="UP000276133"/>
    </source>
</evidence>
<dbReference type="InterPro" id="IPR032675">
    <property type="entry name" value="LRR_dom_sf"/>
</dbReference>
<dbReference type="PANTHER" id="PTHR24373">
    <property type="entry name" value="SLIT RELATED LEUCINE-RICH REPEAT NEURONAL PROTEIN"/>
    <property type="match status" value="1"/>
</dbReference>
<dbReference type="Proteomes" id="UP000276133">
    <property type="component" value="Unassembled WGS sequence"/>
</dbReference>
<accession>A0A3M7P5X0</accession>
<feature type="non-terminal residue" evidence="4">
    <location>
        <position position="213"/>
    </location>
</feature>
<evidence type="ECO:0000256" key="1">
    <source>
        <dbReference type="ARBA" id="ARBA00022614"/>
    </source>
</evidence>
<keyword evidence="5" id="KW-1185">Reference proteome</keyword>
<dbReference type="STRING" id="10195.A0A3M7P5X0"/>
<keyword evidence="2" id="KW-0732">Signal</keyword>
<reference evidence="4 5" key="1">
    <citation type="journal article" date="2018" name="Sci. Rep.">
        <title>Genomic signatures of local adaptation to the degree of environmental predictability in rotifers.</title>
        <authorList>
            <person name="Franch-Gras L."/>
            <person name="Hahn C."/>
            <person name="Garcia-Roger E.M."/>
            <person name="Carmona M.J."/>
            <person name="Serra M."/>
            <person name="Gomez A."/>
        </authorList>
    </citation>
    <scope>NUCLEOTIDE SEQUENCE [LARGE SCALE GENOMIC DNA]</scope>
    <source>
        <strain evidence="4">HYR1</strain>
    </source>
</reference>
<evidence type="ECO:0000256" key="2">
    <source>
        <dbReference type="ARBA" id="ARBA00022729"/>
    </source>
</evidence>
<dbReference type="Gene3D" id="3.80.10.10">
    <property type="entry name" value="Ribonuclease Inhibitor"/>
    <property type="match status" value="1"/>
</dbReference>
<evidence type="ECO:0000313" key="4">
    <source>
        <dbReference type="EMBL" id="RMZ94329.1"/>
    </source>
</evidence>
<dbReference type="EMBL" id="REGN01013132">
    <property type="protein sequence ID" value="RMZ94329.1"/>
    <property type="molecule type" value="Genomic_DNA"/>
</dbReference>
<dbReference type="InterPro" id="IPR001611">
    <property type="entry name" value="Leu-rich_rpt"/>
</dbReference>
<gene>
    <name evidence="4" type="ORF">BpHYR1_043562</name>
</gene>
<dbReference type="InterPro" id="IPR003591">
    <property type="entry name" value="Leu-rich_rpt_typical-subtyp"/>
</dbReference>
<dbReference type="GO" id="GO:0031012">
    <property type="term" value="C:extracellular matrix"/>
    <property type="evidence" value="ECO:0007669"/>
    <property type="project" value="TreeGrafter"/>
</dbReference>
<protein>
    <submittedName>
        <fullName evidence="4">Insulin-like growth factor-binding complex acid labile subunit</fullName>
    </submittedName>
</protein>
<dbReference type="PROSITE" id="PS51450">
    <property type="entry name" value="LRR"/>
    <property type="match status" value="2"/>
</dbReference>
<evidence type="ECO:0000256" key="3">
    <source>
        <dbReference type="ARBA" id="ARBA00022737"/>
    </source>
</evidence>
<comment type="caution">
    <text evidence="4">The sequence shown here is derived from an EMBL/GenBank/DDBJ whole genome shotgun (WGS) entry which is preliminary data.</text>
</comment>
<dbReference type="GO" id="GO:0005615">
    <property type="term" value="C:extracellular space"/>
    <property type="evidence" value="ECO:0007669"/>
    <property type="project" value="TreeGrafter"/>
</dbReference>
<keyword evidence="3" id="KW-0677">Repeat</keyword>
<proteinExistence type="predicted"/>